<protein>
    <submittedName>
        <fullName evidence="1">Uncharacterized protein</fullName>
    </submittedName>
</protein>
<accession>A0AAD5C3K9</accession>
<name>A0AAD5C3K9_AMBAR</name>
<comment type="caution">
    <text evidence="1">The sequence shown here is derived from an EMBL/GenBank/DDBJ whole genome shotgun (WGS) entry which is preliminary data.</text>
</comment>
<gene>
    <name evidence="1" type="ORF">M8C21_021340</name>
</gene>
<sequence length="64" mass="7108">MAPAIQSSLWTTMIPARYTCRRASASKQVDEFATKGVNHPRARGFKQVVGVEDYARRIGQNGRA</sequence>
<dbReference type="Proteomes" id="UP001206925">
    <property type="component" value="Unassembled WGS sequence"/>
</dbReference>
<reference evidence="1" key="1">
    <citation type="submission" date="2022-06" db="EMBL/GenBank/DDBJ databases">
        <title>Uncovering the hologenomic basis of an extraordinary plant invasion.</title>
        <authorList>
            <person name="Bieker V.C."/>
            <person name="Martin M.D."/>
            <person name="Gilbert T."/>
            <person name="Hodgins K."/>
            <person name="Battlay P."/>
            <person name="Petersen B."/>
            <person name="Wilson J."/>
        </authorList>
    </citation>
    <scope>NUCLEOTIDE SEQUENCE</scope>
    <source>
        <strain evidence="1">AA19_3_7</strain>
        <tissue evidence="1">Leaf</tissue>
    </source>
</reference>
<keyword evidence="2" id="KW-1185">Reference proteome</keyword>
<evidence type="ECO:0000313" key="1">
    <source>
        <dbReference type="EMBL" id="KAI7733401.1"/>
    </source>
</evidence>
<dbReference type="AlphaFoldDB" id="A0AAD5C3K9"/>
<dbReference type="EMBL" id="JAMZMK010010007">
    <property type="protein sequence ID" value="KAI7733401.1"/>
    <property type="molecule type" value="Genomic_DNA"/>
</dbReference>
<proteinExistence type="predicted"/>
<evidence type="ECO:0000313" key="2">
    <source>
        <dbReference type="Proteomes" id="UP001206925"/>
    </source>
</evidence>
<organism evidence="1 2">
    <name type="scientific">Ambrosia artemisiifolia</name>
    <name type="common">Common ragweed</name>
    <dbReference type="NCBI Taxonomy" id="4212"/>
    <lineage>
        <taxon>Eukaryota</taxon>
        <taxon>Viridiplantae</taxon>
        <taxon>Streptophyta</taxon>
        <taxon>Embryophyta</taxon>
        <taxon>Tracheophyta</taxon>
        <taxon>Spermatophyta</taxon>
        <taxon>Magnoliopsida</taxon>
        <taxon>eudicotyledons</taxon>
        <taxon>Gunneridae</taxon>
        <taxon>Pentapetalae</taxon>
        <taxon>asterids</taxon>
        <taxon>campanulids</taxon>
        <taxon>Asterales</taxon>
        <taxon>Asteraceae</taxon>
        <taxon>Asteroideae</taxon>
        <taxon>Heliantheae alliance</taxon>
        <taxon>Heliantheae</taxon>
        <taxon>Ambrosia</taxon>
    </lineage>
</organism>